<name>A0A6M7TMD4_9HYPH</name>
<evidence type="ECO:0000313" key="4">
    <source>
        <dbReference type="Proteomes" id="UP000275530"/>
    </source>
</evidence>
<dbReference type="PROSITE" id="PS51186">
    <property type="entry name" value="GNAT"/>
    <property type="match status" value="1"/>
</dbReference>
<dbReference type="EMBL" id="QZXA01000002">
    <property type="protein sequence ID" value="RJT37080.1"/>
    <property type="molecule type" value="Genomic_DNA"/>
</dbReference>
<gene>
    <name evidence="3" type="ORF">D3242_07210</name>
</gene>
<keyword evidence="2" id="KW-0012">Acyltransferase</keyword>
<sequence length="145" mass="15873">MTTRIQAEHDLSPIELSSLEERLHNDNRRATGCADDRGLAFVIRDGAGHAIGVAAGYSWASTSELTLMWIDAAYRGRGYARQLLSAFVAEATARGVRRIWVSSHDFQAPGLYEKAGFRRIAELAEWPEGHSNIILCKTTAADGAL</sequence>
<dbReference type="CDD" id="cd04301">
    <property type="entry name" value="NAT_SF"/>
    <property type="match status" value="1"/>
</dbReference>
<proteinExistence type="predicted"/>
<dbReference type="InterPro" id="IPR016181">
    <property type="entry name" value="Acyl_CoA_acyltransferase"/>
</dbReference>
<organism evidence="3 4">
    <name type="scientific">Mesorhizobium jarvisii</name>
    <dbReference type="NCBI Taxonomy" id="1777867"/>
    <lineage>
        <taxon>Bacteria</taxon>
        <taxon>Pseudomonadati</taxon>
        <taxon>Pseudomonadota</taxon>
        <taxon>Alphaproteobacteria</taxon>
        <taxon>Hyphomicrobiales</taxon>
        <taxon>Phyllobacteriaceae</taxon>
        <taxon>Mesorhizobium</taxon>
    </lineage>
</organism>
<accession>A0A6M7TMD4</accession>
<keyword evidence="1" id="KW-0808">Transferase</keyword>
<evidence type="ECO:0000256" key="1">
    <source>
        <dbReference type="ARBA" id="ARBA00022679"/>
    </source>
</evidence>
<evidence type="ECO:0000313" key="3">
    <source>
        <dbReference type="EMBL" id="RJT37080.1"/>
    </source>
</evidence>
<dbReference type="AlphaFoldDB" id="A0A6M7TMD4"/>
<dbReference type="GO" id="GO:0016747">
    <property type="term" value="F:acyltransferase activity, transferring groups other than amino-acyl groups"/>
    <property type="evidence" value="ECO:0007669"/>
    <property type="project" value="InterPro"/>
</dbReference>
<keyword evidence="4" id="KW-1185">Reference proteome</keyword>
<protein>
    <submittedName>
        <fullName evidence="3">N-acetyltransferase</fullName>
    </submittedName>
</protein>
<dbReference type="InterPro" id="IPR000182">
    <property type="entry name" value="GNAT_dom"/>
</dbReference>
<dbReference type="Pfam" id="PF00583">
    <property type="entry name" value="Acetyltransf_1"/>
    <property type="match status" value="1"/>
</dbReference>
<evidence type="ECO:0000256" key="2">
    <source>
        <dbReference type="ARBA" id="ARBA00023315"/>
    </source>
</evidence>
<dbReference type="SUPFAM" id="SSF55729">
    <property type="entry name" value="Acyl-CoA N-acyltransferases (Nat)"/>
    <property type="match status" value="1"/>
</dbReference>
<reference evidence="3 4" key="1">
    <citation type="submission" date="2018-09" db="EMBL/GenBank/DDBJ databases">
        <title>Mesorhizobium carmichaelinearum sp. nov. isolated from Carmichaelinea spp. root nodules in New Zealand.</title>
        <authorList>
            <person name="De Meyer S.E."/>
        </authorList>
    </citation>
    <scope>NUCLEOTIDE SEQUENCE [LARGE SCALE GENOMIC DNA]</scope>
    <source>
        <strain evidence="3 4">LMG 28313</strain>
    </source>
</reference>
<dbReference type="RefSeq" id="WP_064984241.1">
    <property type="nucleotide sequence ID" value="NZ_CP033507.1"/>
</dbReference>
<comment type="caution">
    <text evidence="3">The sequence shown here is derived from an EMBL/GenBank/DDBJ whole genome shotgun (WGS) entry which is preliminary data.</text>
</comment>
<dbReference type="PANTHER" id="PTHR43877">
    <property type="entry name" value="AMINOALKYLPHOSPHONATE N-ACETYLTRANSFERASE-RELATED-RELATED"/>
    <property type="match status" value="1"/>
</dbReference>
<dbReference type="Gene3D" id="3.40.630.30">
    <property type="match status" value="1"/>
</dbReference>
<dbReference type="InterPro" id="IPR050832">
    <property type="entry name" value="Bact_Acetyltransf"/>
</dbReference>
<dbReference type="Proteomes" id="UP000275530">
    <property type="component" value="Unassembled WGS sequence"/>
</dbReference>